<proteinExistence type="predicted"/>
<protein>
    <submittedName>
        <fullName evidence="2">Uncharacterized protein</fullName>
    </submittedName>
</protein>
<keyword evidence="1" id="KW-0812">Transmembrane</keyword>
<name>A0AAQ3P0Q7_VIGMU</name>
<feature type="transmembrane region" description="Helical" evidence="1">
    <location>
        <begin position="78"/>
        <end position="99"/>
    </location>
</feature>
<accession>A0AAQ3P0Q7</accession>
<gene>
    <name evidence="2" type="ORF">V8G54_005599</name>
</gene>
<dbReference type="EMBL" id="CP144699">
    <property type="protein sequence ID" value="WVZ18277.1"/>
    <property type="molecule type" value="Genomic_DNA"/>
</dbReference>
<sequence>FILFPSLNIHINFYYLLYFISLHQLFILFPLLNFHINFYYLLYFISHNFSSNFLYYFFNLFSTLTYFFHLFSTLTFTIYYILFHLISPLTFNIISFTYFPH</sequence>
<dbReference type="Proteomes" id="UP001374535">
    <property type="component" value="Chromosome 2"/>
</dbReference>
<organism evidence="2 3">
    <name type="scientific">Vigna mungo</name>
    <name type="common">Black gram</name>
    <name type="synonym">Phaseolus mungo</name>
    <dbReference type="NCBI Taxonomy" id="3915"/>
    <lineage>
        <taxon>Eukaryota</taxon>
        <taxon>Viridiplantae</taxon>
        <taxon>Streptophyta</taxon>
        <taxon>Embryophyta</taxon>
        <taxon>Tracheophyta</taxon>
        <taxon>Spermatophyta</taxon>
        <taxon>Magnoliopsida</taxon>
        <taxon>eudicotyledons</taxon>
        <taxon>Gunneridae</taxon>
        <taxon>Pentapetalae</taxon>
        <taxon>rosids</taxon>
        <taxon>fabids</taxon>
        <taxon>Fabales</taxon>
        <taxon>Fabaceae</taxon>
        <taxon>Papilionoideae</taxon>
        <taxon>50 kb inversion clade</taxon>
        <taxon>NPAAA clade</taxon>
        <taxon>indigoferoid/millettioid clade</taxon>
        <taxon>Phaseoleae</taxon>
        <taxon>Vigna</taxon>
    </lineage>
</organism>
<feature type="transmembrane region" description="Helical" evidence="1">
    <location>
        <begin position="13"/>
        <end position="32"/>
    </location>
</feature>
<keyword evidence="1" id="KW-1133">Transmembrane helix</keyword>
<evidence type="ECO:0000313" key="2">
    <source>
        <dbReference type="EMBL" id="WVZ18277.1"/>
    </source>
</evidence>
<dbReference type="AlphaFoldDB" id="A0AAQ3P0Q7"/>
<reference evidence="2 3" key="1">
    <citation type="journal article" date="2023" name="Life. Sci Alliance">
        <title>Evolutionary insights into 3D genome organization and epigenetic landscape of Vigna mungo.</title>
        <authorList>
            <person name="Junaid A."/>
            <person name="Singh B."/>
            <person name="Bhatia S."/>
        </authorList>
    </citation>
    <scope>NUCLEOTIDE SEQUENCE [LARGE SCALE GENOMIC DNA]</scope>
    <source>
        <strain evidence="2">Urdbean</strain>
    </source>
</reference>
<keyword evidence="3" id="KW-1185">Reference proteome</keyword>
<feature type="transmembrane region" description="Helical" evidence="1">
    <location>
        <begin position="53"/>
        <end position="72"/>
    </location>
</feature>
<evidence type="ECO:0000313" key="3">
    <source>
        <dbReference type="Proteomes" id="UP001374535"/>
    </source>
</evidence>
<keyword evidence="1" id="KW-0472">Membrane</keyword>
<feature type="non-terminal residue" evidence="2">
    <location>
        <position position="101"/>
    </location>
</feature>
<evidence type="ECO:0000256" key="1">
    <source>
        <dbReference type="SAM" id="Phobius"/>
    </source>
</evidence>